<name>A0ABP7X290_9GAMM</name>
<accession>A0ABP7X290</accession>
<dbReference type="SMART" id="SM00897">
    <property type="entry name" value="FIST"/>
    <property type="match status" value="1"/>
</dbReference>
<feature type="domain" description="FIST" evidence="1">
    <location>
        <begin position="40"/>
        <end position="235"/>
    </location>
</feature>
<dbReference type="Proteomes" id="UP001500392">
    <property type="component" value="Unassembled WGS sequence"/>
</dbReference>
<dbReference type="Pfam" id="PF08495">
    <property type="entry name" value="FIST"/>
    <property type="match status" value="1"/>
</dbReference>
<dbReference type="Pfam" id="PF10442">
    <property type="entry name" value="FIST_C"/>
    <property type="match status" value="1"/>
</dbReference>
<dbReference type="PANTHER" id="PTHR40252">
    <property type="entry name" value="BLR0328 PROTEIN"/>
    <property type="match status" value="1"/>
</dbReference>
<organism evidence="3 4">
    <name type="scientific">Zhongshania borealis</name>
    <dbReference type="NCBI Taxonomy" id="889488"/>
    <lineage>
        <taxon>Bacteria</taxon>
        <taxon>Pseudomonadati</taxon>
        <taxon>Pseudomonadota</taxon>
        <taxon>Gammaproteobacteria</taxon>
        <taxon>Cellvibrionales</taxon>
        <taxon>Spongiibacteraceae</taxon>
        <taxon>Zhongshania</taxon>
    </lineage>
</organism>
<sequence>MLGSTYIMFNVVVSHSNDPDTSAATEDIVVQCQEQLGGQKPSAGLLFAAIDFDHQSLLNGIMDVWPDLQLIGCTTDGEVSSILAFQQDSVTLMLFCTDNTIQISAGIGRDVAIDAAASAGAAISCAIQTLTKPVRLCIAVSESLGVNSKSILDGLADALPAGVPVVGGLAADRWQFDTTYQFHGRTLCSNAVPVLVFAGALQYGHGVASGWQPIGNPGTVTRSEANTIFEIDGKPALSYYRDYLGEHEPSSNYPLAVFTDDERFYLRAPSGEFDVDTGSVDFFAEVPQGAKVQMSESNRDNILAASRESMLQAITAYGPGEPAAVLYFSCASRRQLLGTRTHEEFELARSCSGISAPSCGFYTNGEISPMELNGPVSFHNETFISLLIGPEIQGKT</sequence>
<dbReference type="InterPro" id="IPR013702">
    <property type="entry name" value="FIST_domain_N"/>
</dbReference>
<proteinExistence type="predicted"/>
<reference evidence="4" key="1">
    <citation type="journal article" date="2019" name="Int. J. Syst. Evol. Microbiol.">
        <title>The Global Catalogue of Microorganisms (GCM) 10K type strain sequencing project: providing services to taxonomists for standard genome sequencing and annotation.</title>
        <authorList>
            <consortium name="The Broad Institute Genomics Platform"/>
            <consortium name="The Broad Institute Genome Sequencing Center for Infectious Disease"/>
            <person name="Wu L."/>
            <person name="Ma J."/>
        </authorList>
    </citation>
    <scope>NUCLEOTIDE SEQUENCE [LARGE SCALE GENOMIC DNA]</scope>
    <source>
        <strain evidence="4">JCM 17304</strain>
    </source>
</reference>
<evidence type="ECO:0000313" key="3">
    <source>
        <dbReference type="EMBL" id="GAA4102789.1"/>
    </source>
</evidence>
<dbReference type="PANTHER" id="PTHR40252:SF2">
    <property type="entry name" value="BLR0328 PROTEIN"/>
    <property type="match status" value="1"/>
</dbReference>
<evidence type="ECO:0000259" key="1">
    <source>
        <dbReference type="SMART" id="SM00897"/>
    </source>
</evidence>
<gene>
    <name evidence="3" type="ORF">GCM10022414_30830</name>
</gene>
<dbReference type="InterPro" id="IPR019494">
    <property type="entry name" value="FIST_C"/>
</dbReference>
<evidence type="ECO:0000259" key="2">
    <source>
        <dbReference type="SMART" id="SM01204"/>
    </source>
</evidence>
<keyword evidence="4" id="KW-1185">Reference proteome</keyword>
<evidence type="ECO:0000313" key="4">
    <source>
        <dbReference type="Proteomes" id="UP001500392"/>
    </source>
</evidence>
<protein>
    <recommendedName>
        <fullName evidence="5">Histidine kinase</fullName>
    </recommendedName>
</protein>
<evidence type="ECO:0008006" key="5">
    <source>
        <dbReference type="Google" id="ProtNLM"/>
    </source>
</evidence>
<feature type="domain" description="FIST C-domain" evidence="2">
    <location>
        <begin position="236"/>
        <end position="370"/>
    </location>
</feature>
<comment type="caution">
    <text evidence="3">The sequence shown here is derived from an EMBL/GenBank/DDBJ whole genome shotgun (WGS) entry which is preliminary data.</text>
</comment>
<dbReference type="SMART" id="SM01204">
    <property type="entry name" value="FIST_C"/>
    <property type="match status" value="1"/>
</dbReference>
<dbReference type="EMBL" id="BAABDM010000007">
    <property type="protein sequence ID" value="GAA4102789.1"/>
    <property type="molecule type" value="Genomic_DNA"/>
</dbReference>